<dbReference type="GO" id="GO:0030182">
    <property type="term" value="P:neuron differentiation"/>
    <property type="evidence" value="ECO:0007669"/>
    <property type="project" value="TreeGrafter"/>
</dbReference>
<dbReference type="PANTHER" id="PTHR24339">
    <property type="entry name" value="HOMEOBOX PROTEIN EMX-RELATED"/>
    <property type="match status" value="1"/>
</dbReference>
<keyword evidence="7" id="KW-0804">Transcription</keyword>
<dbReference type="PRINTS" id="PR00031">
    <property type="entry name" value="HTHREPRESSR"/>
</dbReference>
<keyword evidence="13" id="KW-1185">Reference proteome</keyword>
<name>A0AAD9R4A6_ACRCE</name>
<evidence type="ECO:0000313" key="12">
    <source>
        <dbReference type="EMBL" id="KAK2572588.1"/>
    </source>
</evidence>
<dbReference type="Pfam" id="PF00046">
    <property type="entry name" value="Homeodomain"/>
    <property type="match status" value="1"/>
</dbReference>
<evidence type="ECO:0000256" key="7">
    <source>
        <dbReference type="ARBA" id="ARBA00023163"/>
    </source>
</evidence>
<dbReference type="EMBL" id="JARQWQ010000004">
    <property type="protein sequence ID" value="KAK2572588.1"/>
    <property type="molecule type" value="Genomic_DNA"/>
</dbReference>
<evidence type="ECO:0000256" key="4">
    <source>
        <dbReference type="ARBA" id="ARBA00023015"/>
    </source>
</evidence>
<dbReference type="Gene3D" id="1.10.10.60">
    <property type="entry name" value="Homeodomain-like"/>
    <property type="match status" value="1"/>
</dbReference>
<dbReference type="GO" id="GO:0000981">
    <property type="term" value="F:DNA-binding transcription factor activity, RNA polymerase II-specific"/>
    <property type="evidence" value="ECO:0007669"/>
    <property type="project" value="InterPro"/>
</dbReference>
<keyword evidence="3" id="KW-0678">Repressor</keyword>
<reference evidence="12" key="2">
    <citation type="journal article" date="2023" name="Science">
        <title>Genomic signatures of disease resistance in endangered staghorn corals.</title>
        <authorList>
            <person name="Vollmer S.V."/>
            <person name="Selwyn J.D."/>
            <person name="Despard B.A."/>
            <person name="Roesel C.L."/>
        </authorList>
    </citation>
    <scope>NUCLEOTIDE SEQUENCE</scope>
    <source>
        <strain evidence="12">K2</strain>
    </source>
</reference>
<dbReference type="InterPro" id="IPR001356">
    <property type="entry name" value="HD"/>
</dbReference>
<evidence type="ECO:0000313" key="13">
    <source>
        <dbReference type="Proteomes" id="UP001249851"/>
    </source>
</evidence>
<evidence type="ECO:0000256" key="3">
    <source>
        <dbReference type="ARBA" id="ARBA00022491"/>
    </source>
</evidence>
<comment type="subcellular location">
    <subcellularLocation>
        <location evidence="1 9 10">Nucleus</location>
    </subcellularLocation>
</comment>
<dbReference type="CDD" id="cd00086">
    <property type="entry name" value="homeodomain"/>
    <property type="match status" value="1"/>
</dbReference>
<dbReference type="SMART" id="SM00389">
    <property type="entry name" value="HOX"/>
    <property type="match status" value="1"/>
</dbReference>
<protein>
    <submittedName>
        <fullName evidence="12">Homeobox protein not2</fullName>
    </submittedName>
</protein>
<dbReference type="SUPFAM" id="SSF46689">
    <property type="entry name" value="Homeodomain-like"/>
    <property type="match status" value="1"/>
</dbReference>
<keyword evidence="8 9" id="KW-0539">Nucleus</keyword>
<dbReference type="PROSITE" id="PS00027">
    <property type="entry name" value="HOMEOBOX_1"/>
    <property type="match status" value="1"/>
</dbReference>
<dbReference type="InterPro" id="IPR017970">
    <property type="entry name" value="Homeobox_CS"/>
</dbReference>
<evidence type="ECO:0000256" key="9">
    <source>
        <dbReference type="PROSITE-ProRule" id="PRU00108"/>
    </source>
</evidence>
<keyword evidence="4" id="KW-0805">Transcription regulation</keyword>
<accession>A0AAD9R4A6</accession>
<feature type="DNA-binding region" description="Homeobox" evidence="9">
    <location>
        <begin position="143"/>
        <end position="202"/>
    </location>
</feature>
<feature type="domain" description="Homeobox" evidence="11">
    <location>
        <begin position="141"/>
        <end position="201"/>
    </location>
</feature>
<dbReference type="InterPro" id="IPR000047">
    <property type="entry name" value="HTH_motif"/>
</dbReference>
<dbReference type="PROSITE" id="PS50071">
    <property type="entry name" value="HOMEOBOX_2"/>
    <property type="match status" value="1"/>
</dbReference>
<evidence type="ECO:0000256" key="2">
    <source>
        <dbReference type="ARBA" id="ARBA00022473"/>
    </source>
</evidence>
<gene>
    <name evidence="12" type="ORF">P5673_002853</name>
</gene>
<evidence type="ECO:0000256" key="5">
    <source>
        <dbReference type="ARBA" id="ARBA00023125"/>
    </source>
</evidence>
<keyword evidence="6 9" id="KW-0371">Homeobox</keyword>
<evidence type="ECO:0000256" key="6">
    <source>
        <dbReference type="ARBA" id="ARBA00023155"/>
    </source>
</evidence>
<reference evidence="12" key="1">
    <citation type="journal article" date="2023" name="G3 (Bethesda)">
        <title>Whole genome assembly and annotation of the endangered Caribbean coral Acropora cervicornis.</title>
        <authorList>
            <person name="Selwyn J.D."/>
            <person name="Vollmer S.V."/>
        </authorList>
    </citation>
    <scope>NUCLEOTIDE SEQUENCE</scope>
    <source>
        <strain evidence="12">K2</strain>
    </source>
</reference>
<proteinExistence type="predicted"/>
<dbReference type="InterPro" id="IPR009057">
    <property type="entry name" value="Homeodomain-like_sf"/>
</dbReference>
<comment type="caution">
    <text evidence="12">The sequence shown here is derived from an EMBL/GenBank/DDBJ whole genome shotgun (WGS) entry which is preliminary data.</text>
</comment>
<evidence type="ECO:0000256" key="1">
    <source>
        <dbReference type="ARBA" id="ARBA00004123"/>
    </source>
</evidence>
<dbReference type="Proteomes" id="UP001249851">
    <property type="component" value="Unassembled WGS sequence"/>
</dbReference>
<dbReference type="PANTHER" id="PTHR24339:SF67">
    <property type="entry name" value="GNOT1 HOMEODOMAIN PROTEIN-RELATED"/>
    <property type="match status" value="1"/>
</dbReference>
<dbReference type="InterPro" id="IPR050877">
    <property type="entry name" value="EMX-VAX-Noto_Homeobox_TFs"/>
</dbReference>
<evidence type="ECO:0000259" key="11">
    <source>
        <dbReference type="PROSITE" id="PS50071"/>
    </source>
</evidence>
<keyword evidence="2" id="KW-0217">Developmental protein</keyword>
<evidence type="ECO:0000256" key="10">
    <source>
        <dbReference type="RuleBase" id="RU000682"/>
    </source>
</evidence>
<sequence>MRPYKKTAASNVLPFGYWNIQGCSCENCISNEVVTSPTSTTEATTTTTRRPSFTIDSLLRDTRPSSATCLKLIALVPRGSYSSSELGKLNTPDPPRDYFPTGFQHASSLSLNQMSMFGRGPVQAERTSFPMSGDEAEWSSEKPKRMRTIFTMDQLERLELEFTHQQYMVGGQRFYLSKELGLTETQVKVWFQNRRIKWRKQLIEQQRSKIRQQKEQNIVGQGDE</sequence>
<dbReference type="FunFam" id="1.10.10.60:FF:000450">
    <property type="entry name" value="Homeobox protein notochord"/>
    <property type="match status" value="1"/>
</dbReference>
<keyword evidence="5 9" id="KW-0238">DNA-binding</keyword>
<organism evidence="12 13">
    <name type="scientific">Acropora cervicornis</name>
    <name type="common">Staghorn coral</name>
    <dbReference type="NCBI Taxonomy" id="6130"/>
    <lineage>
        <taxon>Eukaryota</taxon>
        <taxon>Metazoa</taxon>
        <taxon>Cnidaria</taxon>
        <taxon>Anthozoa</taxon>
        <taxon>Hexacorallia</taxon>
        <taxon>Scleractinia</taxon>
        <taxon>Astrocoeniina</taxon>
        <taxon>Acroporidae</taxon>
        <taxon>Acropora</taxon>
    </lineage>
</organism>
<dbReference type="GO" id="GO:0005634">
    <property type="term" value="C:nucleus"/>
    <property type="evidence" value="ECO:0007669"/>
    <property type="project" value="UniProtKB-SubCell"/>
</dbReference>
<dbReference type="GO" id="GO:0000978">
    <property type="term" value="F:RNA polymerase II cis-regulatory region sequence-specific DNA binding"/>
    <property type="evidence" value="ECO:0007669"/>
    <property type="project" value="TreeGrafter"/>
</dbReference>
<dbReference type="AlphaFoldDB" id="A0AAD9R4A6"/>
<evidence type="ECO:0000256" key="8">
    <source>
        <dbReference type="ARBA" id="ARBA00023242"/>
    </source>
</evidence>